<dbReference type="CDD" id="cd09272">
    <property type="entry name" value="RNase_HI_RT_Ty1"/>
    <property type="match status" value="1"/>
</dbReference>
<reference evidence="1 2" key="1">
    <citation type="journal article" date="2021" name="Nat. Plants">
        <title>The Taxus genome provides insights into paclitaxel biosynthesis.</title>
        <authorList>
            <person name="Xiong X."/>
            <person name="Gou J."/>
            <person name="Liao Q."/>
            <person name="Li Y."/>
            <person name="Zhou Q."/>
            <person name="Bi G."/>
            <person name="Li C."/>
            <person name="Du R."/>
            <person name="Wang X."/>
            <person name="Sun T."/>
            <person name="Guo L."/>
            <person name="Liang H."/>
            <person name="Lu P."/>
            <person name="Wu Y."/>
            <person name="Zhang Z."/>
            <person name="Ro D.K."/>
            <person name="Shang Y."/>
            <person name="Huang S."/>
            <person name="Yan J."/>
        </authorList>
    </citation>
    <scope>NUCLEOTIDE SEQUENCE [LARGE SCALE GENOMIC DNA]</scope>
    <source>
        <strain evidence="1">Ta-2019</strain>
    </source>
</reference>
<feature type="non-terminal residue" evidence="1">
    <location>
        <position position="1"/>
    </location>
</feature>
<organism evidence="1 2">
    <name type="scientific">Taxus chinensis</name>
    <name type="common">Chinese yew</name>
    <name type="synonym">Taxus wallichiana var. chinensis</name>
    <dbReference type="NCBI Taxonomy" id="29808"/>
    <lineage>
        <taxon>Eukaryota</taxon>
        <taxon>Viridiplantae</taxon>
        <taxon>Streptophyta</taxon>
        <taxon>Embryophyta</taxon>
        <taxon>Tracheophyta</taxon>
        <taxon>Spermatophyta</taxon>
        <taxon>Pinopsida</taxon>
        <taxon>Pinidae</taxon>
        <taxon>Conifers II</taxon>
        <taxon>Cupressales</taxon>
        <taxon>Taxaceae</taxon>
        <taxon>Taxus</taxon>
    </lineage>
</organism>
<dbReference type="EMBL" id="JAHRHJ020000006">
    <property type="protein sequence ID" value="KAH9311381.1"/>
    <property type="molecule type" value="Genomic_DNA"/>
</dbReference>
<dbReference type="Proteomes" id="UP000824469">
    <property type="component" value="Unassembled WGS sequence"/>
</dbReference>
<evidence type="ECO:0008006" key="3">
    <source>
        <dbReference type="Google" id="ProtNLM"/>
    </source>
</evidence>
<sequence length="53" mass="5747">SDHVGNVDDRKSTSGFVFFLGSGPISWGSKKQNYVSRSSTEVEYRAAGGSVYE</sequence>
<keyword evidence="2" id="KW-1185">Reference proteome</keyword>
<dbReference type="PANTHER" id="PTHR11439:SF483">
    <property type="entry name" value="PEPTIDE SYNTHASE GLIP-LIKE, PUTATIVE (AFU_ORTHOLOGUE AFUA_3G12920)-RELATED"/>
    <property type="match status" value="1"/>
</dbReference>
<proteinExistence type="predicted"/>
<evidence type="ECO:0000313" key="2">
    <source>
        <dbReference type="Proteomes" id="UP000824469"/>
    </source>
</evidence>
<accession>A0AA38FW10</accession>
<dbReference type="AlphaFoldDB" id="A0AA38FW10"/>
<comment type="caution">
    <text evidence="1">The sequence shown here is derived from an EMBL/GenBank/DDBJ whole genome shotgun (WGS) entry which is preliminary data.</text>
</comment>
<evidence type="ECO:0000313" key="1">
    <source>
        <dbReference type="EMBL" id="KAH9311381.1"/>
    </source>
</evidence>
<name>A0AA38FW10_TAXCH</name>
<protein>
    <recommendedName>
        <fullName evidence="3">Retrovirus-related Pol polyprotein from transposon TNT 1-94</fullName>
    </recommendedName>
</protein>
<feature type="non-terminal residue" evidence="1">
    <location>
        <position position="53"/>
    </location>
</feature>
<gene>
    <name evidence="1" type="ORF">KI387_026416</name>
</gene>
<dbReference type="PANTHER" id="PTHR11439">
    <property type="entry name" value="GAG-POL-RELATED RETROTRANSPOSON"/>
    <property type="match status" value="1"/>
</dbReference>